<dbReference type="Gene3D" id="3.30.710.10">
    <property type="entry name" value="Potassium Channel Kv1.1, Chain A"/>
    <property type="match status" value="1"/>
</dbReference>
<organism evidence="2 3">
    <name type="scientific">Schizopora paradoxa</name>
    <dbReference type="NCBI Taxonomy" id="27342"/>
    <lineage>
        <taxon>Eukaryota</taxon>
        <taxon>Fungi</taxon>
        <taxon>Dikarya</taxon>
        <taxon>Basidiomycota</taxon>
        <taxon>Agaricomycotina</taxon>
        <taxon>Agaricomycetes</taxon>
        <taxon>Hymenochaetales</taxon>
        <taxon>Schizoporaceae</taxon>
        <taxon>Schizopora</taxon>
    </lineage>
</organism>
<dbReference type="CDD" id="cd18186">
    <property type="entry name" value="BTB_POZ_ZBTB_KLHL-like"/>
    <property type="match status" value="1"/>
</dbReference>
<gene>
    <name evidence="2" type="ORF">SCHPADRAFT_493006</name>
</gene>
<dbReference type="SUPFAM" id="SSF54695">
    <property type="entry name" value="POZ domain"/>
    <property type="match status" value="1"/>
</dbReference>
<evidence type="ECO:0000259" key="1">
    <source>
        <dbReference type="PROSITE" id="PS50097"/>
    </source>
</evidence>
<dbReference type="AlphaFoldDB" id="A0A0H2S1V2"/>
<dbReference type="STRING" id="27342.A0A0H2S1V2"/>
<protein>
    <recommendedName>
        <fullName evidence="1">BTB domain-containing protein</fullName>
    </recommendedName>
</protein>
<keyword evidence="3" id="KW-1185">Reference proteome</keyword>
<dbReference type="Pfam" id="PF00651">
    <property type="entry name" value="BTB"/>
    <property type="match status" value="1"/>
</dbReference>
<dbReference type="Proteomes" id="UP000053477">
    <property type="component" value="Unassembled WGS sequence"/>
</dbReference>
<proteinExistence type="predicted"/>
<evidence type="ECO:0000313" key="3">
    <source>
        <dbReference type="Proteomes" id="UP000053477"/>
    </source>
</evidence>
<dbReference type="EMBL" id="KQ086012">
    <property type="protein sequence ID" value="KLO10956.1"/>
    <property type="molecule type" value="Genomic_DNA"/>
</dbReference>
<name>A0A0H2S1V2_9AGAM</name>
<feature type="domain" description="BTB" evidence="1">
    <location>
        <begin position="20"/>
        <end position="84"/>
    </location>
</feature>
<evidence type="ECO:0000313" key="2">
    <source>
        <dbReference type="EMBL" id="KLO10956.1"/>
    </source>
</evidence>
<dbReference type="PROSITE" id="PS50097">
    <property type="entry name" value="BTB"/>
    <property type="match status" value="1"/>
</dbReference>
<dbReference type="InterPro" id="IPR000210">
    <property type="entry name" value="BTB/POZ_dom"/>
</dbReference>
<accession>A0A0H2S1V2</accession>
<sequence length="322" mass="36972">MASNINIASGAHPNYAAEDADVVLVSSDNVVFHVHSLMLREASTVFENMVRMPAPQDIEKQPTDNTIKLDEPAFVVEFLMDSIYPRDKFPTVSNYAEAWEIAKAADKYLLGRALTVLRGFVLQNEQLRGQTLRLYNLACKCHWTDVIESSSKASLDKPLLNLRYMEPEVEEQFFELSKAEAQRLLRLHKNRAKVILRFDAEDLTTWLHTIDDDGSGKMESLWWCPDPHDCGAMYFDEEVNIALVSLKNELQNYVDREPVASALSDRKSFKDLFRQLMRISTFKRLRCDSCKTPLMDEETVWKYFQAVMPDLPVTVSDFETEA</sequence>
<dbReference type="InterPro" id="IPR011333">
    <property type="entry name" value="SKP1/BTB/POZ_sf"/>
</dbReference>
<dbReference type="OrthoDB" id="3266199at2759"/>
<reference evidence="2 3" key="1">
    <citation type="submission" date="2015-04" db="EMBL/GenBank/DDBJ databases">
        <title>Complete genome sequence of Schizopora paradoxa KUC8140, a cosmopolitan wood degrader in East Asia.</title>
        <authorList>
            <consortium name="DOE Joint Genome Institute"/>
            <person name="Min B."/>
            <person name="Park H."/>
            <person name="Jang Y."/>
            <person name="Kim J.-J."/>
            <person name="Kim K.H."/>
            <person name="Pangilinan J."/>
            <person name="Lipzen A."/>
            <person name="Riley R."/>
            <person name="Grigoriev I.V."/>
            <person name="Spatafora J.W."/>
            <person name="Choi I.-G."/>
        </authorList>
    </citation>
    <scope>NUCLEOTIDE SEQUENCE [LARGE SCALE GENOMIC DNA]</scope>
    <source>
        <strain evidence="2 3">KUC8140</strain>
    </source>
</reference>
<dbReference type="InParanoid" id="A0A0H2S1V2"/>